<evidence type="ECO:0000256" key="2">
    <source>
        <dbReference type="ARBA" id="ARBA00008661"/>
    </source>
</evidence>
<feature type="signal peptide" evidence="10">
    <location>
        <begin position="1"/>
        <end position="35"/>
    </location>
</feature>
<sequence length="490" mass="55082">MSGLGPRRPWRPRASPPPPLPPLLAPLLALVVVAATRCPSASALKACDVVVVVLSQTDSHHIDLAQQLKADIHKQALAVSQDVPVVHLAHEEFSHPGTWTVVPILPKLRALHGDNSSWIFFCEEHTKINLPYVLRILEKHDPNELMWVGHAIYDREATIIHHFAFFENPQHFKYPSFASGFAMTSTLLRRLSAQVLEYGASTDFSIDPAHELALFIWNNGKGPRITHVPHLCLQNNEDCASYPMPFTPCSDPVSKKSIYFAVKTCGKFHHDRIPVIKKTWAKYVLNIGFYSEVTDNSIPTIDLGVPNTERGHCGKTFAILKHVASHVKKHPEIKWIVVVDDDTILSVTRLQQLLSCYDPKIMTAIGERYGYNVQHSDQGYNYITGGGGMVFSTNLIQAIVKSEQCQCPSNSTPDDMFLGICLSSLNVPITHSPLFHQARPSDYAPEYLTTQVPVSFHKHWMIDPLKVYKKWFADADKQFEEVIQNKHVEL</sequence>
<evidence type="ECO:0000313" key="13">
    <source>
        <dbReference type="Proteomes" id="UP001378592"/>
    </source>
</evidence>
<evidence type="ECO:0000256" key="10">
    <source>
        <dbReference type="SAM" id="SignalP"/>
    </source>
</evidence>
<keyword evidence="3" id="KW-0328">Glycosyltransferase</keyword>
<accession>A0AAN9Z9S1</accession>
<comment type="similarity">
    <text evidence="2">Belongs to the glycosyltransferase 31 family.</text>
</comment>
<dbReference type="Gene3D" id="3.90.550.50">
    <property type="match status" value="2"/>
</dbReference>
<dbReference type="GO" id="GO:0012505">
    <property type="term" value="C:endomembrane system"/>
    <property type="evidence" value="ECO:0007669"/>
    <property type="project" value="UniProtKB-SubCell"/>
</dbReference>
<feature type="chain" id="PRO_5042851688" description="Fringe-like glycosyltransferase domain-containing protein" evidence="10">
    <location>
        <begin position="36"/>
        <end position="490"/>
    </location>
</feature>
<keyword evidence="5" id="KW-0812">Transmembrane</keyword>
<comment type="subcellular location">
    <subcellularLocation>
        <location evidence="9">Endomembrane system</location>
        <topology evidence="9">Single-pass membrane protein</topology>
    </subcellularLocation>
    <subcellularLocation>
        <location evidence="1">Membrane</location>
        <topology evidence="1">Single-pass type II membrane protein</topology>
    </subcellularLocation>
</comment>
<dbReference type="Proteomes" id="UP001378592">
    <property type="component" value="Unassembled WGS sequence"/>
</dbReference>
<keyword evidence="8" id="KW-0472">Membrane</keyword>
<evidence type="ECO:0000256" key="3">
    <source>
        <dbReference type="ARBA" id="ARBA00022676"/>
    </source>
</evidence>
<evidence type="ECO:0000313" key="12">
    <source>
        <dbReference type="EMBL" id="KAK7867135.1"/>
    </source>
</evidence>
<dbReference type="InterPro" id="IPR029044">
    <property type="entry name" value="Nucleotide-diphossugar_trans"/>
</dbReference>
<keyword evidence="6" id="KW-0735">Signal-anchor</keyword>
<evidence type="ECO:0000256" key="6">
    <source>
        <dbReference type="ARBA" id="ARBA00022968"/>
    </source>
</evidence>
<evidence type="ECO:0000256" key="9">
    <source>
        <dbReference type="ARBA" id="ARBA00037847"/>
    </source>
</evidence>
<evidence type="ECO:0000256" key="5">
    <source>
        <dbReference type="ARBA" id="ARBA00022692"/>
    </source>
</evidence>
<dbReference type="SUPFAM" id="SSF53448">
    <property type="entry name" value="Nucleotide-diphospho-sugar transferases"/>
    <property type="match status" value="1"/>
</dbReference>
<dbReference type="PANTHER" id="PTHR10811">
    <property type="entry name" value="FRINGE-RELATED"/>
    <property type="match status" value="1"/>
</dbReference>
<evidence type="ECO:0000256" key="4">
    <source>
        <dbReference type="ARBA" id="ARBA00022679"/>
    </source>
</evidence>
<organism evidence="12 13">
    <name type="scientific">Gryllus longicercus</name>
    <dbReference type="NCBI Taxonomy" id="2509291"/>
    <lineage>
        <taxon>Eukaryota</taxon>
        <taxon>Metazoa</taxon>
        <taxon>Ecdysozoa</taxon>
        <taxon>Arthropoda</taxon>
        <taxon>Hexapoda</taxon>
        <taxon>Insecta</taxon>
        <taxon>Pterygota</taxon>
        <taxon>Neoptera</taxon>
        <taxon>Polyneoptera</taxon>
        <taxon>Orthoptera</taxon>
        <taxon>Ensifera</taxon>
        <taxon>Gryllidea</taxon>
        <taxon>Grylloidea</taxon>
        <taxon>Gryllidae</taxon>
        <taxon>Gryllinae</taxon>
        <taxon>Gryllus</taxon>
    </lineage>
</organism>
<name>A0AAN9Z9S1_9ORTH</name>
<evidence type="ECO:0000259" key="11">
    <source>
        <dbReference type="Pfam" id="PF02434"/>
    </source>
</evidence>
<reference evidence="12 13" key="1">
    <citation type="submission" date="2024-03" db="EMBL/GenBank/DDBJ databases">
        <title>The genome assembly and annotation of the cricket Gryllus longicercus Weissman &amp; Gray.</title>
        <authorList>
            <person name="Szrajer S."/>
            <person name="Gray D."/>
            <person name="Ylla G."/>
        </authorList>
    </citation>
    <scope>NUCLEOTIDE SEQUENCE [LARGE SCALE GENOMIC DNA]</scope>
    <source>
        <strain evidence="12">DAG 2021-001</strain>
        <tissue evidence="12">Whole body minus gut</tissue>
    </source>
</reference>
<dbReference type="Pfam" id="PF02434">
    <property type="entry name" value="Fringe"/>
    <property type="match status" value="1"/>
</dbReference>
<gene>
    <name evidence="12" type="ORF">R5R35_005851</name>
</gene>
<dbReference type="GO" id="GO:0016757">
    <property type="term" value="F:glycosyltransferase activity"/>
    <property type="evidence" value="ECO:0007669"/>
    <property type="project" value="UniProtKB-KW"/>
</dbReference>
<feature type="domain" description="Fringe-like glycosyltransferase" evidence="11">
    <location>
        <begin position="252"/>
        <end position="461"/>
    </location>
</feature>
<keyword evidence="10" id="KW-0732">Signal</keyword>
<evidence type="ECO:0000256" key="7">
    <source>
        <dbReference type="ARBA" id="ARBA00022989"/>
    </source>
</evidence>
<dbReference type="InterPro" id="IPR003378">
    <property type="entry name" value="Fringe-like_glycosylTrfase"/>
</dbReference>
<keyword evidence="7" id="KW-1133">Transmembrane helix</keyword>
<comment type="caution">
    <text evidence="12">The sequence shown here is derived from an EMBL/GenBank/DDBJ whole genome shotgun (WGS) entry which is preliminary data.</text>
</comment>
<evidence type="ECO:0000256" key="8">
    <source>
        <dbReference type="ARBA" id="ARBA00023136"/>
    </source>
</evidence>
<keyword evidence="4" id="KW-0808">Transferase</keyword>
<dbReference type="FunFam" id="3.90.550.50:FF:000008">
    <property type="entry name" value="Beta-1,3-glucosyltransferase"/>
    <property type="match status" value="1"/>
</dbReference>
<keyword evidence="13" id="KW-1185">Reference proteome</keyword>
<proteinExistence type="inferred from homology"/>
<evidence type="ECO:0000256" key="1">
    <source>
        <dbReference type="ARBA" id="ARBA00004606"/>
    </source>
</evidence>
<dbReference type="GO" id="GO:0016020">
    <property type="term" value="C:membrane"/>
    <property type="evidence" value="ECO:0007669"/>
    <property type="project" value="UniProtKB-SubCell"/>
</dbReference>
<protein>
    <recommendedName>
        <fullName evidence="11">Fringe-like glycosyltransferase domain-containing protein</fullName>
    </recommendedName>
</protein>
<dbReference type="EMBL" id="JAZDUA010000126">
    <property type="protein sequence ID" value="KAK7867135.1"/>
    <property type="molecule type" value="Genomic_DNA"/>
</dbReference>
<dbReference type="AlphaFoldDB" id="A0AAN9Z9S1"/>